<dbReference type="PROSITE" id="PS50297">
    <property type="entry name" value="ANK_REP_REGION"/>
    <property type="match status" value="2"/>
</dbReference>
<dbReference type="GeneID" id="14914791"/>
<gene>
    <name evidence="4" type="ORF">ACA1_139710</name>
</gene>
<dbReference type="Pfam" id="PF12796">
    <property type="entry name" value="Ank_2"/>
    <property type="match status" value="1"/>
</dbReference>
<dbReference type="GO" id="GO:0005634">
    <property type="term" value="C:nucleus"/>
    <property type="evidence" value="ECO:0007669"/>
    <property type="project" value="TreeGrafter"/>
</dbReference>
<dbReference type="InterPro" id="IPR036770">
    <property type="entry name" value="Ankyrin_rpt-contain_sf"/>
</dbReference>
<dbReference type="AlphaFoldDB" id="L8GN28"/>
<sequence length="374" mass="41114">MSTIFFTHTHTLWQAFEFGGMTYQVGDCVALQPEEDSAVWYTVITELFQAGQADDPHEKELCCSDHVDPNPVNCISHKILVVSKDEFLVIEKTIQRELEAQFPGLKSVALHKKPTMTVEEALMQGNKEEQEEDEHVSLMTENNPDPLSQQLPQQSLAPVVELAEGVTSSFEISRDLVHVNAQTDGVSVRAKVMAVAANVAEQAQGMKKRSEELGRSTLEQISVSRDLVASGDDVVLCMPAASQEFDESQQLIKATKKGDVAEVEFLLLMMGANVNVTTSAGKSPLMLAASRNDVAVLRVLLDRSPELDACCNLGRTVVHYAASHGSREALKLLLDYGAPHEEKDLRNCTPSELTRCCKHAQCATILKAHRAKPY</sequence>
<proteinExistence type="predicted"/>
<dbReference type="VEuPathDB" id="AmoebaDB:ACA1_139710"/>
<protein>
    <submittedName>
        <fullName evidence="4">Ankyrin repeat-containing protein</fullName>
    </submittedName>
</protein>
<dbReference type="SUPFAM" id="SSF48403">
    <property type="entry name" value="Ankyrin repeat"/>
    <property type="match status" value="1"/>
</dbReference>
<dbReference type="KEGG" id="acan:ACA1_139710"/>
<keyword evidence="1" id="KW-0677">Repeat</keyword>
<evidence type="ECO:0000256" key="2">
    <source>
        <dbReference type="ARBA" id="ARBA00023043"/>
    </source>
</evidence>
<evidence type="ECO:0000256" key="1">
    <source>
        <dbReference type="ARBA" id="ARBA00022737"/>
    </source>
</evidence>
<keyword evidence="2 3" id="KW-0040">ANK repeat</keyword>
<dbReference type="InterPro" id="IPR043151">
    <property type="entry name" value="BAH_sf"/>
</dbReference>
<accession>L8GN28</accession>
<dbReference type="STRING" id="1257118.L8GN28"/>
<feature type="repeat" description="ANK" evidence="3">
    <location>
        <begin position="280"/>
        <end position="312"/>
    </location>
</feature>
<keyword evidence="5" id="KW-1185">Reference proteome</keyword>
<dbReference type="EMBL" id="KB008066">
    <property type="protein sequence ID" value="ELR14234.1"/>
    <property type="molecule type" value="Genomic_DNA"/>
</dbReference>
<dbReference type="SMART" id="SM00248">
    <property type="entry name" value="ANK"/>
    <property type="match status" value="3"/>
</dbReference>
<dbReference type="Gene3D" id="2.30.30.490">
    <property type="match status" value="1"/>
</dbReference>
<dbReference type="RefSeq" id="XP_004336247.1">
    <property type="nucleotide sequence ID" value="XM_004336199.1"/>
</dbReference>
<dbReference type="PROSITE" id="PS50088">
    <property type="entry name" value="ANK_REPEAT"/>
    <property type="match status" value="2"/>
</dbReference>
<dbReference type="PANTHER" id="PTHR24201:SF16">
    <property type="entry name" value="ANKYRIN-1-LIKE-RELATED"/>
    <property type="match status" value="1"/>
</dbReference>
<organism evidence="4 5">
    <name type="scientific">Acanthamoeba castellanii (strain ATCC 30010 / Neff)</name>
    <dbReference type="NCBI Taxonomy" id="1257118"/>
    <lineage>
        <taxon>Eukaryota</taxon>
        <taxon>Amoebozoa</taxon>
        <taxon>Discosea</taxon>
        <taxon>Longamoebia</taxon>
        <taxon>Centramoebida</taxon>
        <taxon>Acanthamoebidae</taxon>
        <taxon>Acanthamoeba</taxon>
    </lineage>
</organism>
<reference evidence="4 5" key="1">
    <citation type="journal article" date="2013" name="Genome Biol.">
        <title>Genome of Acanthamoeba castellanii highlights extensive lateral gene transfer and early evolution of tyrosine kinase signaling.</title>
        <authorList>
            <person name="Clarke M."/>
            <person name="Lohan A.J."/>
            <person name="Liu B."/>
            <person name="Lagkouvardos I."/>
            <person name="Roy S."/>
            <person name="Zafar N."/>
            <person name="Bertelli C."/>
            <person name="Schilde C."/>
            <person name="Kianianmomeni A."/>
            <person name="Burglin T.R."/>
            <person name="Frech C."/>
            <person name="Turcotte B."/>
            <person name="Kopec K.O."/>
            <person name="Synnott J.M."/>
            <person name="Choo C."/>
            <person name="Paponov I."/>
            <person name="Finkler A."/>
            <person name="Soon Heng Tan C."/>
            <person name="Hutchins A.P."/>
            <person name="Weinmeier T."/>
            <person name="Rattei T."/>
            <person name="Chu J.S."/>
            <person name="Gimenez G."/>
            <person name="Irimia M."/>
            <person name="Rigden D.J."/>
            <person name="Fitzpatrick D.A."/>
            <person name="Lorenzo-Morales J."/>
            <person name="Bateman A."/>
            <person name="Chiu C.H."/>
            <person name="Tang P."/>
            <person name="Hegemann P."/>
            <person name="Fromm H."/>
            <person name="Raoult D."/>
            <person name="Greub G."/>
            <person name="Miranda-Saavedra D."/>
            <person name="Chen N."/>
            <person name="Nash P."/>
            <person name="Ginger M.L."/>
            <person name="Horn M."/>
            <person name="Schaap P."/>
            <person name="Caler L."/>
            <person name="Loftus B."/>
        </authorList>
    </citation>
    <scope>NUCLEOTIDE SEQUENCE [LARGE SCALE GENOMIC DNA]</scope>
    <source>
        <strain evidence="4 5">Neff</strain>
    </source>
</reference>
<dbReference type="Gene3D" id="1.25.40.20">
    <property type="entry name" value="Ankyrin repeat-containing domain"/>
    <property type="match status" value="1"/>
</dbReference>
<evidence type="ECO:0000313" key="4">
    <source>
        <dbReference type="EMBL" id="ELR14234.1"/>
    </source>
</evidence>
<evidence type="ECO:0000256" key="3">
    <source>
        <dbReference type="PROSITE-ProRule" id="PRU00023"/>
    </source>
</evidence>
<dbReference type="Proteomes" id="UP000011083">
    <property type="component" value="Unassembled WGS sequence"/>
</dbReference>
<feature type="repeat" description="ANK" evidence="3">
    <location>
        <begin position="313"/>
        <end position="345"/>
    </location>
</feature>
<dbReference type="OrthoDB" id="194358at2759"/>
<dbReference type="InterPro" id="IPR050776">
    <property type="entry name" value="Ank_Repeat/CDKN_Inhibitor"/>
</dbReference>
<name>L8GN28_ACACF</name>
<evidence type="ECO:0000313" key="5">
    <source>
        <dbReference type="Proteomes" id="UP000011083"/>
    </source>
</evidence>
<dbReference type="InterPro" id="IPR002110">
    <property type="entry name" value="Ankyrin_rpt"/>
</dbReference>
<dbReference type="PANTHER" id="PTHR24201">
    <property type="entry name" value="ANK_REP_REGION DOMAIN-CONTAINING PROTEIN"/>
    <property type="match status" value="1"/>
</dbReference>